<organism evidence="4 5">
    <name type="scientific">Legionella drozanskii LLAP-1</name>
    <dbReference type="NCBI Taxonomy" id="1212489"/>
    <lineage>
        <taxon>Bacteria</taxon>
        <taxon>Pseudomonadati</taxon>
        <taxon>Pseudomonadota</taxon>
        <taxon>Gammaproteobacteria</taxon>
        <taxon>Legionellales</taxon>
        <taxon>Legionellaceae</taxon>
        <taxon>Legionella</taxon>
    </lineage>
</organism>
<dbReference type="Proteomes" id="UP000054736">
    <property type="component" value="Unassembled WGS sequence"/>
</dbReference>
<dbReference type="STRING" id="1212489.Ldro_2897"/>
<dbReference type="SUPFAM" id="SSF53756">
    <property type="entry name" value="UDP-Glycosyltransferase/glycogen phosphorylase"/>
    <property type="match status" value="1"/>
</dbReference>
<dbReference type="AlphaFoldDB" id="A0A0W0SNF3"/>
<dbReference type="PANTHER" id="PTHR12526:SF510">
    <property type="entry name" value="D-INOSITOL 3-PHOSPHATE GLYCOSYLTRANSFERASE"/>
    <property type="match status" value="1"/>
</dbReference>
<reference evidence="4 5" key="1">
    <citation type="submission" date="2015-11" db="EMBL/GenBank/DDBJ databases">
        <title>Genomic analysis of 38 Legionella species identifies large and diverse effector repertoires.</title>
        <authorList>
            <person name="Burstein D."/>
            <person name="Amaro F."/>
            <person name="Zusman T."/>
            <person name="Lifshitz Z."/>
            <person name="Cohen O."/>
            <person name="Gilbert J.A."/>
            <person name="Pupko T."/>
            <person name="Shuman H.A."/>
            <person name="Segal G."/>
        </authorList>
    </citation>
    <scope>NUCLEOTIDE SEQUENCE [LARGE SCALE GENOMIC DNA]</scope>
    <source>
        <strain evidence="4 5">ATCC 700990</strain>
    </source>
</reference>
<dbReference type="GO" id="GO:1901135">
    <property type="term" value="P:carbohydrate derivative metabolic process"/>
    <property type="evidence" value="ECO:0007669"/>
    <property type="project" value="UniProtKB-ARBA"/>
</dbReference>
<dbReference type="InterPro" id="IPR001296">
    <property type="entry name" value="Glyco_trans_1"/>
</dbReference>
<evidence type="ECO:0000256" key="1">
    <source>
        <dbReference type="ARBA" id="ARBA00022676"/>
    </source>
</evidence>
<proteinExistence type="predicted"/>
<accession>A0A0W0SNF3</accession>
<dbReference type="EC" id="2.4.1.21" evidence="4"/>
<keyword evidence="5" id="KW-1185">Reference proteome</keyword>
<evidence type="ECO:0000313" key="5">
    <source>
        <dbReference type="Proteomes" id="UP000054736"/>
    </source>
</evidence>
<sequence length="344" mass="39854">MKIALCSSFVPFIQGGARNIVDWLEPVLKEAGHQVERIYLPQLDAPDLLFQQKMAYRWVDLSSADRVICFRPPAHFIPHPNKILWFIHHIRPYYDLWDSPYRSFPNNSKYRGVRDALHLMDTAVFKEANKIFTNSKVVSNRLKTFNQMDSEVLYPPVFQPERFYCKNYNSEIVYFSRLEHHKRQHLLVEAMQYTKTSARLRLCGVSSTPDYLESLIELIEELDLQDRIIMENRWISEEEKIEILSNCLATAYLPVDEDSYGYPSLESSLASKPILTTSDSGGVLELIKDGVNGYITEPSPEAIAEAIDKLYLDRDHSKILGNNARIRLDELNISWSHVLERLLA</sequence>
<keyword evidence="1 4" id="KW-0328">Glycosyltransferase</keyword>
<evidence type="ECO:0000259" key="3">
    <source>
        <dbReference type="Pfam" id="PF00534"/>
    </source>
</evidence>
<gene>
    <name evidence="4" type="primary">glgA</name>
    <name evidence="4" type="ORF">Ldro_2897</name>
</gene>
<dbReference type="OrthoDB" id="9802525at2"/>
<dbReference type="PANTHER" id="PTHR12526">
    <property type="entry name" value="GLYCOSYLTRANSFERASE"/>
    <property type="match status" value="1"/>
</dbReference>
<protein>
    <submittedName>
        <fullName evidence="4">Capsular glucan synthase</fullName>
        <ecNumber evidence="4">2.4.1.21</ecNumber>
    </submittedName>
</protein>
<dbReference type="Pfam" id="PF00534">
    <property type="entry name" value="Glycos_transf_1"/>
    <property type="match status" value="1"/>
</dbReference>
<feature type="domain" description="Glycosyl transferase family 1" evidence="3">
    <location>
        <begin position="171"/>
        <end position="325"/>
    </location>
</feature>
<dbReference type="GO" id="GO:0009011">
    <property type="term" value="F:alpha-1,4-glucan glucosyltransferase (ADP-glucose donor) activity"/>
    <property type="evidence" value="ECO:0007669"/>
    <property type="project" value="UniProtKB-EC"/>
</dbReference>
<evidence type="ECO:0000313" key="4">
    <source>
        <dbReference type="EMBL" id="KTC84733.1"/>
    </source>
</evidence>
<dbReference type="Gene3D" id="3.40.50.2000">
    <property type="entry name" value="Glycogen Phosphorylase B"/>
    <property type="match status" value="1"/>
</dbReference>
<evidence type="ECO:0000256" key="2">
    <source>
        <dbReference type="ARBA" id="ARBA00022679"/>
    </source>
</evidence>
<dbReference type="EMBL" id="LNXY01000031">
    <property type="protein sequence ID" value="KTC84733.1"/>
    <property type="molecule type" value="Genomic_DNA"/>
</dbReference>
<dbReference type="CDD" id="cd03801">
    <property type="entry name" value="GT4_PimA-like"/>
    <property type="match status" value="1"/>
</dbReference>
<dbReference type="PATRIC" id="fig|1212489.4.peg.3052"/>
<keyword evidence="2 4" id="KW-0808">Transferase</keyword>
<comment type="caution">
    <text evidence="4">The sequence shown here is derived from an EMBL/GenBank/DDBJ whole genome shotgun (WGS) entry which is preliminary data.</text>
</comment>
<name>A0A0W0SNF3_9GAMM</name>
<dbReference type="RefSeq" id="WP_058497155.1">
    <property type="nucleotide sequence ID" value="NZ_CAAAIU010000004.1"/>
</dbReference>